<feature type="region of interest" description="Disordered" evidence="1">
    <location>
        <begin position="23"/>
        <end position="72"/>
    </location>
</feature>
<sequence>MKKFLVSTLIICSLVTLVGCGGKEKETNSKDKAEESVVADNDKSPESSQASKEEVATETNKTKDENDTNSSDVKAFNQLKDSQVENAVLYDENTHGKNELIKQTYEFLNDFWKNGDKAFESREFYQLNFGSEPLLGSLSDEKKEKFISSRDYFFEQFQGKSIKGINVEKIEYSIVPNNTESMQIYLHYNVVSDDGTEYSVISTGVPIVKVIVDEGVVKFIL</sequence>
<evidence type="ECO:0000313" key="3">
    <source>
        <dbReference type="Proteomes" id="UP000028542"/>
    </source>
</evidence>
<feature type="compositionally biased region" description="Basic and acidic residues" evidence="1">
    <location>
        <begin position="23"/>
        <end position="66"/>
    </location>
</feature>
<comment type="caution">
    <text evidence="2">The sequence shown here is derived from an EMBL/GenBank/DDBJ whole genome shotgun (WGS) entry which is preliminary data.</text>
</comment>
<name>A0A084J9S3_9CLOT</name>
<keyword evidence="3" id="KW-1185">Reference proteome</keyword>
<dbReference type="RefSeq" id="WP_035133888.1">
    <property type="nucleotide sequence ID" value="NZ_JPMD01000031.1"/>
</dbReference>
<dbReference type="Proteomes" id="UP000028542">
    <property type="component" value="Unassembled WGS sequence"/>
</dbReference>
<dbReference type="EMBL" id="JPMD01000031">
    <property type="protein sequence ID" value="KEZ85707.1"/>
    <property type="molecule type" value="Genomic_DNA"/>
</dbReference>
<dbReference type="PROSITE" id="PS51257">
    <property type="entry name" value="PROKAR_LIPOPROTEIN"/>
    <property type="match status" value="1"/>
</dbReference>
<evidence type="ECO:0000256" key="1">
    <source>
        <dbReference type="SAM" id="MobiDB-lite"/>
    </source>
</evidence>
<dbReference type="AlphaFoldDB" id="A0A084J9S3"/>
<accession>A0A084J9S3</accession>
<reference evidence="2 3" key="1">
    <citation type="submission" date="2014-07" db="EMBL/GenBank/DDBJ databases">
        <title>Draft genome of Clostridium sulfidigenes 113A isolated from sediments associated with methane hydrate from Krishna Godavari basin.</title>
        <authorList>
            <person name="Honkalas V.S."/>
            <person name="Dabir A.P."/>
            <person name="Arora P."/>
            <person name="Dhakephalkar P.K."/>
        </authorList>
    </citation>
    <scope>NUCLEOTIDE SEQUENCE [LARGE SCALE GENOMIC DNA]</scope>
    <source>
        <strain evidence="2 3">113A</strain>
    </source>
</reference>
<gene>
    <name evidence="2" type="ORF">IO99_12950</name>
</gene>
<evidence type="ECO:0008006" key="4">
    <source>
        <dbReference type="Google" id="ProtNLM"/>
    </source>
</evidence>
<evidence type="ECO:0000313" key="2">
    <source>
        <dbReference type="EMBL" id="KEZ85707.1"/>
    </source>
</evidence>
<protein>
    <recommendedName>
        <fullName evidence="4">Lipoprotein</fullName>
    </recommendedName>
</protein>
<proteinExistence type="predicted"/>
<organism evidence="2 3">
    <name type="scientific">Clostridium sulfidigenes</name>
    <dbReference type="NCBI Taxonomy" id="318464"/>
    <lineage>
        <taxon>Bacteria</taxon>
        <taxon>Bacillati</taxon>
        <taxon>Bacillota</taxon>
        <taxon>Clostridia</taxon>
        <taxon>Eubacteriales</taxon>
        <taxon>Clostridiaceae</taxon>
        <taxon>Clostridium</taxon>
    </lineage>
</organism>